<dbReference type="InterPro" id="IPR013766">
    <property type="entry name" value="Thioredoxin_domain"/>
</dbReference>
<dbReference type="EMBL" id="WXEY01000022">
    <property type="protein sequence ID" value="MZP30969.1"/>
    <property type="molecule type" value="Genomic_DNA"/>
</dbReference>
<feature type="site" description="Contributes to redox potential value" evidence="9">
    <location>
        <position position="35"/>
    </location>
</feature>
<evidence type="ECO:0000259" key="11">
    <source>
        <dbReference type="PROSITE" id="PS51352"/>
    </source>
</evidence>
<dbReference type="InterPro" id="IPR005746">
    <property type="entry name" value="Thioredoxin"/>
</dbReference>
<evidence type="ECO:0000256" key="9">
    <source>
        <dbReference type="PIRSR" id="PIRSR000077-1"/>
    </source>
</evidence>
<dbReference type="Pfam" id="PF00085">
    <property type="entry name" value="Thioredoxin"/>
    <property type="match status" value="1"/>
</dbReference>
<proteinExistence type="inferred from homology"/>
<dbReference type="PIRSF" id="PIRSF000077">
    <property type="entry name" value="Thioredoxin"/>
    <property type="match status" value="1"/>
</dbReference>
<dbReference type="RefSeq" id="WP_161259487.1">
    <property type="nucleotide sequence ID" value="NZ_WXEY01000022.1"/>
</dbReference>
<dbReference type="NCBIfam" id="TIGR01068">
    <property type="entry name" value="thioredoxin"/>
    <property type="match status" value="1"/>
</dbReference>
<sequence length="109" mass="11726">MASANVVALTDDNFRTQVLESSKPVLVDFWAAWCGPCKMIAPIIDEVADATAGKAVVGKLNVDENRAIAAEYGIMSIPTLLVFKGGQVVDKAIGFKPKEELVKLLNKHI</sequence>
<feature type="active site" description="Nucleophile" evidence="9">
    <location>
        <position position="37"/>
    </location>
</feature>
<dbReference type="GO" id="GO:0005829">
    <property type="term" value="C:cytosol"/>
    <property type="evidence" value="ECO:0007669"/>
    <property type="project" value="TreeGrafter"/>
</dbReference>
<dbReference type="PANTHER" id="PTHR45663:SF11">
    <property type="entry name" value="GEO12009P1"/>
    <property type="match status" value="1"/>
</dbReference>
<feature type="domain" description="Thioredoxin" evidence="11">
    <location>
        <begin position="1"/>
        <end position="109"/>
    </location>
</feature>
<keyword evidence="4" id="KW-0249">Electron transport</keyword>
<feature type="disulfide bond" description="Redox-active" evidence="10">
    <location>
        <begin position="34"/>
        <end position="37"/>
    </location>
</feature>
<dbReference type="FunFam" id="3.40.30.10:FF:000001">
    <property type="entry name" value="Thioredoxin"/>
    <property type="match status" value="1"/>
</dbReference>
<evidence type="ECO:0000256" key="4">
    <source>
        <dbReference type="ARBA" id="ARBA00022982"/>
    </source>
</evidence>
<gene>
    <name evidence="12" type="primary">trxA</name>
    <name evidence="12" type="ORF">GTO91_14725</name>
</gene>
<comment type="caution">
    <text evidence="12">The sequence shown here is derived from an EMBL/GenBank/DDBJ whole genome shotgun (WGS) entry which is preliminary data.</text>
</comment>
<dbReference type="Proteomes" id="UP000463470">
    <property type="component" value="Unassembled WGS sequence"/>
</dbReference>
<feature type="site" description="Contributes to redox potential value" evidence="9">
    <location>
        <position position="36"/>
    </location>
</feature>
<reference evidence="12 13" key="1">
    <citation type="submission" date="2020-01" db="EMBL/GenBank/DDBJ databases">
        <title>Whole-genome sequence of Heliobacterium undosum DSM 13378.</title>
        <authorList>
            <person name="Kyndt J.A."/>
            <person name="Meyer T.E."/>
        </authorList>
    </citation>
    <scope>NUCLEOTIDE SEQUENCE [LARGE SCALE GENOMIC DNA]</scope>
    <source>
        <strain evidence="12 13">DSM 13378</strain>
    </source>
</reference>
<keyword evidence="5 10" id="KW-1015">Disulfide bond</keyword>
<feature type="active site" description="Nucleophile" evidence="9">
    <location>
        <position position="34"/>
    </location>
</feature>
<evidence type="ECO:0000256" key="6">
    <source>
        <dbReference type="ARBA" id="ARBA00023284"/>
    </source>
</evidence>
<evidence type="ECO:0000256" key="3">
    <source>
        <dbReference type="ARBA" id="ARBA00022448"/>
    </source>
</evidence>
<keyword evidence="13" id="KW-1185">Reference proteome</keyword>
<organism evidence="12 13">
    <name type="scientific">Heliomicrobium undosum</name>
    <dbReference type="NCBI Taxonomy" id="121734"/>
    <lineage>
        <taxon>Bacteria</taxon>
        <taxon>Bacillati</taxon>
        <taxon>Bacillota</taxon>
        <taxon>Clostridia</taxon>
        <taxon>Eubacteriales</taxon>
        <taxon>Heliobacteriaceae</taxon>
        <taxon>Heliomicrobium</taxon>
    </lineage>
</organism>
<protein>
    <recommendedName>
        <fullName evidence="2 7">Thioredoxin</fullName>
    </recommendedName>
</protein>
<dbReference type="PANTHER" id="PTHR45663">
    <property type="entry name" value="GEO12009P1"/>
    <property type="match status" value="1"/>
</dbReference>
<dbReference type="PRINTS" id="PR00421">
    <property type="entry name" value="THIOREDOXIN"/>
</dbReference>
<dbReference type="GO" id="GO:0015035">
    <property type="term" value="F:protein-disulfide reductase activity"/>
    <property type="evidence" value="ECO:0007669"/>
    <property type="project" value="UniProtKB-UniRule"/>
</dbReference>
<dbReference type="OrthoDB" id="9790390at2"/>
<dbReference type="GO" id="GO:0045454">
    <property type="term" value="P:cell redox homeostasis"/>
    <property type="evidence" value="ECO:0007669"/>
    <property type="project" value="TreeGrafter"/>
</dbReference>
<keyword evidence="3" id="KW-0813">Transport</keyword>
<keyword evidence="6 10" id="KW-0676">Redox-active center</keyword>
<evidence type="ECO:0000256" key="7">
    <source>
        <dbReference type="NCBIfam" id="TIGR01068"/>
    </source>
</evidence>
<evidence type="ECO:0000256" key="10">
    <source>
        <dbReference type="PIRSR" id="PIRSR000077-4"/>
    </source>
</evidence>
<dbReference type="SUPFAM" id="SSF52833">
    <property type="entry name" value="Thioredoxin-like"/>
    <property type="match status" value="1"/>
</dbReference>
<evidence type="ECO:0000256" key="2">
    <source>
        <dbReference type="ARBA" id="ARBA00020570"/>
    </source>
</evidence>
<feature type="site" description="Deprotonates C-terminal active site Cys" evidence="9">
    <location>
        <position position="28"/>
    </location>
</feature>
<dbReference type="PROSITE" id="PS51352">
    <property type="entry name" value="THIOREDOXIN_2"/>
    <property type="match status" value="1"/>
</dbReference>
<dbReference type="PROSITE" id="PS00194">
    <property type="entry name" value="THIOREDOXIN_1"/>
    <property type="match status" value="1"/>
</dbReference>
<name>A0A845L6T0_9FIRM</name>
<evidence type="ECO:0000313" key="13">
    <source>
        <dbReference type="Proteomes" id="UP000463470"/>
    </source>
</evidence>
<evidence type="ECO:0000256" key="8">
    <source>
        <dbReference type="PIRNR" id="PIRNR000077"/>
    </source>
</evidence>
<dbReference type="Gene3D" id="3.40.30.10">
    <property type="entry name" value="Glutaredoxin"/>
    <property type="match status" value="1"/>
</dbReference>
<evidence type="ECO:0000313" key="12">
    <source>
        <dbReference type="EMBL" id="MZP30969.1"/>
    </source>
</evidence>
<dbReference type="InterPro" id="IPR036249">
    <property type="entry name" value="Thioredoxin-like_sf"/>
</dbReference>
<evidence type="ECO:0000256" key="5">
    <source>
        <dbReference type="ARBA" id="ARBA00023157"/>
    </source>
</evidence>
<evidence type="ECO:0000256" key="1">
    <source>
        <dbReference type="ARBA" id="ARBA00008987"/>
    </source>
</evidence>
<accession>A0A845L6T0</accession>
<dbReference type="InterPro" id="IPR017937">
    <property type="entry name" value="Thioredoxin_CS"/>
</dbReference>
<dbReference type="AlphaFoldDB" id="A0A845L6T0"/>
<dbReference type="CDD" id="cd02947">
    <property type="entry name" value="TRX_family"/>
    <property type="match status" value="1"/>
</dbReference>
<comment type="similarity">
    <text evidence="1 8">Belongs to the thioredoxin family.</text>
</comment>